<evidence type="ECO:0000256" key="2">
    <source>
        <dbReference type="SAM" id="Phobius"/>
    </source>
</evidence>
<dbReference type="AlphaFoldDB" id="A3K1D1"/>
<proteinExistence type="predicted"/>
<feature type="compositionally biased region" description="Low complexity" evidence="1">
    <location>
        <begin position="203"/>
        <end position="224"/>
    </location>
</feature>
<keyword evidence="2" id="KW-1133">Transmembrane helix</keyword>
<evidence type="ECO:0000256" key="1">
    <source>
        <dbReference type="SAM" id="MobiDB-lite"/>
    </source>
</evidence>
<accession>A3K1D1</accession>
<dbReference type="OrthoDB" id="9807941at2"/>
<feature type="region of interest" description="Disordered" evidence="1">
    <location>
        <begin position="100"/>
        <end position="262"/>
    </location>
</feature>
<keyword evidence="2" id="KW-0472">Membrane</keyword>
<keyword evidence="2" id="KW-0812">Transmembrane</keyword>
<feature type="region of interest" description="Disordered" evidence="1">
    <location>
        <begin position="65"/>
        <end position="87"/>
    </location>
</feature>
<feature type="compositionally biased region" description="Low complexity" evidence="1">
    <location>
        <begin position="122"/>
        <end position="136"/>
    </location>
</feature>
<sequence>MRTNGNCTMMSWGIAAALGVLAFLLLVGSNGFGTALFLGIVAFVLLGLLFQWLFCAPLPKAGETGVTAEPSGGDSADTSASKAQAPSTAAAASAGAAAASAASASTAEKPAEDTEPEPDPQPVAETAPVAEAATSDAPEEPEPAPSAQPAPESAEADAEDSADESGSRVKPSTPLAGEADLASRKGSWTYRKSEAEPEDATLSGSADGAAGSVDGAKVQSAPDAGDAKEAAAEADKADTAGEGSKPALLDGPEGGTPDDLKQIKGIGPKLEQVCHSIGVYHFHQIAAWTEDEVAWADANLVGFKGRVSRDNWVSQARLLAEGGETEFSTRVQKGGVYE</sequence>
<feature type="transmembrane region" description="Helical" evidence="2">
    <location>
        <begin position="35"/>
        <end position="54"/>
    </location>
</feature>
<reference evidence="3 4" key="1">
    <citation type="submission" date="2006-06" db="EMBL/GenBank/DDBJ databases">
        <authorList>
            <person name="Moran M.A."/>
            <person name="Ferriera S."/>
            <person name="Johnson J."/>
            <person name="Kravitz S."/>
            <person name="Beeson K."/>
            <person name="Sutton G."/>
            <person name="Rogers Y.-H."/>
            <person name="Friedman R."/>
            <person name="Frazier M."/>
            <person name="Venter J.C."/>
        </authorList>
    </citation>
    <scope>NUCLEOTIDE SEQUENCE [LARGE SCALE GENOMIC DNA]</scope>
    <source>
        <strain evidence="3 4">E-37</strain>
    </source>
</reference>
<dbReference type="EMBL" id="AAYA01000004">
    <property type="protein sequence ID" value="EBA08727.1"/>
    <property type="molecule type" value="Genomic_DNA"/>
</dbReference>
<feature type="transmembrane region" description="Helical" evidence="2">
    <location>
        <begin position="12"/>
        <end position="28"/>
    </location>
</feature>
<protein>
    <submittedName>
        <fullName evidence="3">Uncharacterized protein</fullName>
    </submittedName>
</protein>
<feature type="compositionally biased region" description="Acidic residues" evidence="1">
    <location>
        <begin position="154"/>
        <end position="163"/>
    </location>
</feature>
<keyword evidence="4" id="KW-1185">Reference proteome</keyword>
<feature type="compositionally biased region" description="Basic and acidic residues" evidence="1">
    <location>
        <begin position="225"/>
        <end position="239"/>
    </location>
</feature>
<comment type="caution">
    <text evidence="3">The sequence shown here is derived from an EMBL/GenBank/DDBJ whole genome shotgun (WGS) entry which is preliminary data.</text>
</comment>
<dbReference type="Gene3D" id="1.10.150.20">
    <property type="entry name" value="5' to 3' exonuclease, C-terminal subdomain"/>
    <property type="match status" value="1"/>
</dbReference>
<evidence type="ECO:0000313" key="4">
    <source>
        <dbReference type="Proteomes" id="UP000005713"/>
    </source>
</evidence>
<dbReference type="Proteomes" id="UP000005713">
    <property type="component" value="Unassembled WGS sequence"/>
</dbReference>
<evidence type="ECO:0000313" key="3">
    <source>
        <dbReference type="EMBL" id="EBA08727.1"/>
    </source>
</evidence>
<organism evidence="3 4">
    <name type="scientific">Sagittula stellata (strain ATCC 700073 / DSM 11524 / E-37)</name>
    <dbReference type="NCBI Taxonomy" id="388399"/>
    <lineage>
        <taxon>Bacteria</taxon>
        <taxon>Pseudomonadati</taxon>
        <taxon>Pseudomonadota</taxon>
        <taxon>Alphaproteobacteria</taxon>
        <taxon>Rhodobacterales</taxon>
        <taxon>Roseobacteraceae</taxon>
        <taxon>Sagittula</taxon>
    </lineage>
</organism>
<dbReference type="eggNOG" id="COG3743">
    <property type="taxonomic scope" value="Bacteria"/>
</dbReference>
<gene>
    <name evidence="3" type="ORF">SSE37_03755</name>
</gene>
<name>A3K1D1_SAGS3</name>
<dbReference type="RefSeq" id="WP_005857476.1">
    <property type="nucleotide sequence ID" value="NZ_AAYA01000004.1"/>
</dbReference>